<reference evidence="2" key="1">
    <citation type="journal article" date="2019" name="Int. J. Syst. Evol. Microbiol.">
        <title>The Global Catalogue of Microorganisms (GCM) 10K type strain sequencing project: providing services to taxonomists for standard genome sequencing and annotation.</title>
        <authorList>
            <consortium name="The Broad Institute Genomics Platform"/>
            <consortium name="The Broad Institute Genome Sequencing Center for Infectious Disease"/>
            <person name="Wu L."/>
            <person name="Ma J."/>
        </authorList>
    </citation>
    <scope>NUCLEOTIDE SEQUENCE [LARGE SCALE GENOMIC DNA]</scope>
    <source>
        <strain evidence="2">CECT 7184</strain>
    </source>
</reference>
<gene>
    <name evidence="1" type="ORF">QW060_14275</name>
</gene>
<dbReference type="RefSeq" id="WP_290364143.1">
    <property type="nucleotide sequence ID" value="NZ_JAUFQU010000001.1"/>
</dbReference>
<dbReference type="PROSITE" id="PS51257">
    <property type="entry name" value="PROKAR_LIPOPROTEIN"/>
    <property type="match status" value="1"/>
</dbReference>
<evidence type="ECO:0000313" key="2">
    <source>
        <dbReference type="Proteomes" id="UP001242368"/>
    </source>
</evidence>
<protein>
    <submittedName>
        <fullName evidence="1">Uncharacterized protein</fullName>
    </submittedName>
</protein>
<comment type="caution">
    <text evidence="1">The sequence shown here is derived from an EMBL/GenBank/DDBJ whole genome shotgun (WGS) entry which is preliminary data.</text>
</comment>
<organism evidence="1 2">
    <name type="scientific">Paenimyroides ceti</name>
    <dbReference type="NCBI Taxonomy" id="395087"/>
    <lineage>
        <taxon>Bacteria</taxon>
        <taxon>Pseudomonadati</taxon>
        <taxon>Bacteroidota</taxon>
        <taxon>Flavobacteriia</taxon>
        <taxon>Flavobacteriales</taxon>
        <taxon>Flavobacteriaceae</taxon>
        <taxon>Paenimyroides</taxon>
    </lineage>
</organism>
<name>A0ABT8CUV2_9FLAO</name>
<accession>A0ABT8CUV2</accession>
<evidence type="ECO:0000313" key="1">
    <source>
        <dbReference type="EMBL" id="MDN3708268.1"/>
    </source>
</evidence>
<keyword evidence="2" id="KW-1185">Reference proteome</keyword>
<sequence length="51" mass="5503">MVKPETGIPNSSAFCLAITMFLSVISACSFENCIKKSTLVSARIFLRSCSV</sequence>
<dbReference type="EMBL" id="JAUFQU010000001">
    <property type="protein sequence ID" value="MDN3708268.1"/>
    <property type="molecule type" value="Genomic_DNA"/>
</dbReference>
<dbReference type="Proteomes" id="UP001242368">
    <property type="component" value="Unassembled WGS sequence"/>
</dbReference>
<proteinExistence type="predicted"/>